<evidence type="ECO:0000313" key="2">
    <source>
        <dbReference type="EMBL" id="QFF99182.1"/>
    </source>
</evidence>
<evidence type="ECO:0000256" key="1">
    <source>
        <dbReference type="SAM" id="Phobius"/>
    </source>
</evidence>
<sequence length="98" mass="10962">MRIILELIRLILLLGILGAFMGGIVNNIYGFFRVDLGNSYLGLLPGLSIFIVFSVLYRNKLQFSGYYKGDGRIKLFKRVSISLVSCSLILLIVAPLLH</sequence>
<dbReference type="EMBL" id="CP031223">
    <property type="protein sequence ID" value="QFF99182.1"/>
    <property type="molecule type" value="Genomic_DNA"/>
</dbReference>
<keyword evidence="1" id="KW-1133">Transmembrane helix</keyword>
<keyword evidence="1" id="KW-0472">Membrane</keyword>
<keyword evidence="3" id="KW-1185">Reference proteome</keyword>
<dbReference type="OrthoDB" id="2428268at2"/>
<accession>A0A5J6SNB3</accession>
<gene>
    <name evidence="2" type="ORF">PB01_10260</name>
</gene>
<dbReference type="AlphaFoldDB" id="A0A5J6SNB3"/>
<dbReference type="Proteomes" id="UP000325517">
    <property type="component" value="Chromosome"/>
</dbReference>
<keyword evidence="1" id="KW-0812">Transmembrane</keyword>
<evidence type="ECO:0000313" key="3">
    <source>
        <dbReference type="Proteomes" id="UP000325517"/>
    </source>
</evidence>
<feature type="transmembrane region" description="Helical" evidence="1">
    <location>
        <begin position="78"/>
        <end position="97"/>
    </location>
</feature>
<reference evidence="2 3" key="1">
    <citation type="submission" date="2018-07" db="EMBL/GenBank/DDBJ databases">
        <title>Complete genome sequence of Psychrobacillus sp. PB01, isolated from iceberg, and comparative genome analysis of Psychrobacillus strains.</title>
        <authorList>
            <person name="Lee P.C."/>
        </authorList>
    </citation>
    <scope>NUCLEOTIDE SEQUENCE [LARGE SCALE GENOMIC DNA]</scope>
    <source>
        <strain evidence="2 3">PB01</strain>
    </source>
</reference>
<protein>
    <submittedName>
        <fullName evidence="2">Uncharacterized protein</fullName>
    </submittedName>
</protein>
<organism evidence="2 3">
    <name type="scientific">Psychrobacillus glaciei</name>
    <dbReference type="NCBI Taxonomy" id="2283160"/>
    <lineage>
        <taxon>Bacteria</taxon>
        <taxon>Bacillati</taxon>
        <taxon>Bacillota</taxon>
        <taxon>Bacilli</taxon>
        <taxon>Bacillales</taxon>
        <taxon>Bacillaceae</taxon>
        <taxon>Psychrobacillus</taxon>
    </lineage>
</organism>
<name>A0A5J6SNB3_9BACI</name>
<feature type="transmembrane region" description="Helical" evidence="1">
    <location>
        <begin position="7"/>
        <end position="32"/>
    </location>
</feature>
<dbReference type="KEGG" id="psyo:PB01_10260"/>
<feature type="transmembrane region" description="Helical" evidence="1">
    <location>
        <begin position="38"/>
        <end position="57"/>
    </location>
</feature>
<proteinExistence type="predicted"/>